<keyword evidence="1" id="KW-0472">Membrane</keyword>
<feature type="transmembrane region" description="Helical" evidence="1">
    <location>
        <begin position="26"/>
        <end position="49"/>
    </location>
</feature>
<protein>
    <submittedName>
        <fullName evidence="2">Uncharacterized protein</fullName>
    </submittedName>
</protein>
<organism evidence="2">
    <name type="scientific">Rhizophora mucronata</name>
    <name type="common">Asiatic mangrove</name>
    <dbReference type="NCBI Taxonomy" id="61149"/>
    <lineage>
        <taxon>Eukaryota</taxon>
        <taxon>Viridiplantae</taxon>
        <taxon>Streptophyta</taxon>
        <taxon>Embryophyta</taxon>
        <taxon>Tracheophyta</taxon>
        <taxon>Spermatophyta</taxon>
        <taxon>Magnoliopsida</taxon>
        <taxon>eudicotyledons</taxon>
        <taxon>Gunneridae</taxon>
        <taxon>Pentapetalae</taxon>
        <taxon>rosids</taxon>
        <taxon>fabids</taxon>
        <taxon>Malpighiales</taxon>
        <taxon>Rhizophoraceae</taxon>
        <taxon>Rhizophora</taxon>
    </lineage>
</organism>
<dbReference type="AlphaFoldDB" id="A0A2P2QQC1"/>
<keyword evidence="1" id="KW-1133">Transmembrane helix</keyword>
<keyword evidence="1" id="KW-0812">Transmembrane</keyword>
<evidence type="ECO:0000256" key="1">
    <source>
        <dbReference type="SAM" id="Phobius"/>
    </source>
</evidence>
<dbReference type="EMBL" id="GGEC01088600">
    <property type="protein sequence ID" value="MBX69084.1"/>
    <property type="molecule type" value="Transcribed_RNA"/>
</dbReference>
<proteinExistence type="predicted"/>
<name>A0A2P2QQC1_RHIMU</name>
<reference evidence="2" key="1">
    <citation type="submission" date="2018-02" db="EMBL/GenBank/DDBJ databases">
        <title>Rhizophora mucronata_Transcriptome.</title>
        <authorList>
            <person name="Meera S.P."/>
            <person name="Sreeshan A."/>
            <person name="Augustine A."/>
        </authorList>
    </citation>
    <scope>NUCLEOTIDE SEQUENCE</scope>
    <source>
        <tissue evidence="2">Leaf</tissue>
    </source>
</reference>
<sequence>MLHNRHLKLTLQGQKKNLTNKYNKSWVSSIVTFSLGNASLLLLVSWCPVANKFKI</sequence>
<accession>A0A2P2QQC1</accession>
<evidence type="ECO:0000313" key="2">
    <source>
        <dbReference type="EMBL" id="MBX69084.1"/>
    </source>
</evidence>